<feature type="coiled-coil region" evidence="1">
    <location>
        <begin position="19"/>
        <end position="53"/>
    </location>
</feature>
<name>A0A9N9FUB4_9GLOM</name>
<keyword evidence="3" id="KW-1185">Reference proteome</keyword>
<accession>A0A9N9FUB4</accession>
<reference evidence="2" key="1">
    <citation type="submission" date="2021-06" db="EMBL/GenBank/DDBJ databases">
        <authorList>
            <person name="Kallberg Y."/>
            <person name="Tangrot J."/>
            <person name="Rosling A."/>
        </authorList>
    </citation>
    <scope>NUCLEOTIDE SEQUENCE</scope>
    <source>
        <strain evidence="2">CL551</strain>
    </source>
</reference>
<protein>
    <submittedName>
        <fullName evidence="2">9225_t:CDS:1</fullName>
    </submittedName>
</protein>
<evidence type="ECO:0000313" key="3">
    <source>
        <dbReference type="Proteomes" id="UP000789342"/>
    </source>
</evidence>
<dbReference type="Proteomes" id="UP000789342">
    <property type="component" value="Unassembled WGS sequence"/>
</dbReference>
<proteinExistence type="predicted"/>
<evidence type="ECO:0000256" key="1">
    <source>
        <dbReference type="SAM" id="Coils"/>
    </source>
</evidence>
<evidence type="ECO:0000313" key="2">
    <source>
        <dbReference type="EMBL" id="CAG8558057.1"/>
    </source>
</evidence>
<gene>
    <name evidence="2" type="ORF">AMORRO_LOCUS5886</name>
</gene>
<sequence length="76" mass="9292">TDLEKNRLLEDSDSDIVYNEEYIEDLDNIVNKLEQLQVNEKKSRRRKNRVREDRARGIEQEKIEQKEMEQEDIEIE</sequence>
<feature type="non-terminal residue" evidence="2">
    <location>
        <position position="76"/>
    </location>
</feature>
<feature type="non-terminal residue" evidence="2">
    <location>
        <position position="1"/>
    </location>
</feature>
<keyword evidence="1" id="KW-0175">Coiled coil</keyword>
<dbReference type="AlphaFoldDB" id="A0A9N9FUB4"/>
<dbReference type="EMBL" id="CAJVPV010003710">
    <property type="protein sequence ID" value="CAG8558057.1"/>
    <property type="molecule type" value="Genomic_DNA"/>
</dbReference>
<comment type="caution">
    <text evidence="2">The sequence shown here is derived from an EMBL/GenBank/DDBJ whole genome shotgun (WGS) entry which is preliminary data.</text>
</comment>
<organism evidence="2 3">
    <name type="scientific">Acaulospora morrowiae</name>
    <dbReference type="NCBI Taxonomy" id="94023"/>
    <lineage>
        <taxon>Eukaryota</taxon>
        <taxon>Fungi</taxon>
        <taxon>Fungi incertae sedis</taxon>
        <taxon>Mucoromycota</taxon>
        <taxon>Glomeromycotina</taxon>
        <taxon>Glomeromycetes</taxon>
        <taxon>Diversisporales</taxon>
        <taxon>Acaulosporaceae</taxon>
        <taxon>Acaulospora</taxon>
    </lineage>
</organism>